<name>A0A2C5XYM6_9HYPO</name>
<reference evidence="1 2" key="1">
    <citation type="submission" date="2017-06" db="EMBL/GenBank/DDBJ databases">
        <title>Ant-infecting Ophiocordyceps genomes reveal a high diversity of potential behavioral manipulation genes and a possible major role for enterotoxins.</title>
        <authorList>
            <person name="De Bekker C."/>
            <person name="Evans H.C."/>
            <person name="Brachmann A."/>
            <person name="Hughes D.P."/>
        </authorList>
    </citation>
    <scope>NUCLEOTIDE SEQUENCE [LARGE SCALE GENOMIC DNA]</scope>
    <source>
        <strain evidence="1 2">Map64</strain>
    </source>
</reference>
<organism evidence="1 2">
    <name type="scientific">Ophiocordyceps australis</name>
    <dbReference type="NCBI Taxonomy" id="1399860"/>
    <lineage>
        <taxon>Eukaryota</taxon>
        <taxon>Fungi</taxon>
        <taxon>Dikarya</taxon>
        <taxon>Ascomycota</taxon>
        <taxon>Pezizomycotina</taxon>
        <taxon>Sordariomycetes</taxon>
        <taxon>Hypocreomycetidae</taxon>
        <taxon>Hypocreales</taxon>
        <taxon>Ophiocordycipitaceae</taxon>
        <taxon>Ophiocordyceps</taxon>
    </lineage>
</organism>
<keyword evidence="2" id="KW-1185">Reference proteome</keyword>
<dbReference type="Gene3D" id="3.30.230.90">
    <property type="match status" value="1"/>
</dbReference>
<dbReference type="Proteomes" id="UP000226192">
    <property type="component" value="Unassembled WGS sequence"/>
</dbReference>
<evidence type="ECO:0000313" key="1">
    <source>
        <dbReference type="EMBL" id="PHH60493.1"/>
    </source>
</evidence>
<dbReference type="PANTHER" id="PTHR31051">
    <property type="entry name" value="PROTEASOME ASSEMBLY CHAPERONE 3"/>
    <property type="match status" value="1"/>
</dbReference>
<dbReference type="PANTHER" id="PTHR31051:SF1">
    <property type="entry name" value="PROTEASOME ASSEMBLY CHAPERONE 3"/>
    <property type="match status" value="1"/>
</dbReference>
<dbReference type="InterPro" id="IPR053720">
    <property type="entry name" value="Psm_Assembly_Chaperone"/>
</dbReference>
<proteinExistence type="predicted"/>
<sequence>MTTSDIRQDAFPAPSRHAHGLVNGVDTQVTYVGFADKMLVTISQEGRLSQWFHVALAENAANVVHMALPSASNSLLPATHLTPRTLLGAGGDDRETLGQLYAAQIASFISLKSPDETRSLLLGLGLGLGKPDTQREAFFDILDLARQVL</sequence>
<dbReference type="Pfam" id="PF10178">
    <property type="entry name" value="PAC3"/>
    <property type="match status" value="1"/>
</dbReference>
<evidence type="ECO:0000313" key="2">
    <source>
        <dbReference type="Proteomes" id="UP000226192"/>
    </source>
</evidence>
<dbReference type="EMBL" id="NJET01000144">
    <property type="protein sequence ID" value="PHH60493.1"/>
    <property type="molecule type" value="Genomic_DNA"/>
</dbReference>
<accession>A0A2C5XYM6</accession>
<dbReference type="OrthoDB" id="5593278at2759"/>
<dbReference type="GO" id="GO:0043248">
    <property type="term" value="P:proteasome assembly"/>
    <property type="evidence" value="ECO:0007669"/>
    <property type="project" value="InterPro"/>
</dbReference>
<gene>
    <name evidence="1" type="ORF">CDD81_1624</name>
</gene>
<comment type="caution">
    <text evidence="1">The sequence shown here is derived from an EMBL/GenBank/DDBJ whole genome shotgun (WGS) entry which is preliminary data.</text>
</comment>
<dbReference type="AlphaFoldDB" id="A0A2C5XYM6"/>
<dbReference type="STRING" id="1399860.A0A2C5XYM6"/>
<protein>
    <submittedName>
        <fullName evidence="1">Uncharacterized protein</fullName>
    </submittedName>
</protein>
<dbReference type="InterPro" id="IPR018788">
    <property type="entry name" value="Proteasome_assmbl_chp_3"/>
</dbReference>